<dbReference type="GO" id="GO:0005524">
    <property type="term" value="F:ATP binding"/>
    <property type="evidence" value="ECO:0007669"/>
    <property type="project" value="UniProtKB-UniRule"/>
</dbReference>
<evidence type="ECO:0000256" key="4">
    <source>
        <dbReference type="RuleBase" id="RU368009"/>
    </source>
</evidence>
<sequence length="477" mass="51974">MSDDAGELVDLERFVDIAHITQRPSAHFAGDGFDVDNPPAWNQIRVLVVGAGGLGCELLHCLALSGFSDVEVIDMDTIDLSNLNRQFLFRNKDIGQPKADVAAAFINRRFPWMRVTPHFDRIENKGDDFYRSFHIVIMGLDSISARKWLNDKYASLARYTVDPDTGAAVMQSATPIIDGGTEGFRGSARHITFGKTACVECSMYLYPPAQGVPMCTIENVPRVPEHCVLYAKLKSWENEAPFGKDAKGNINDVDGDNADHILWIADKARARQAEFKIEGNIDFAFTQGVVKNVIPAVGFTNAMIASMCANEALKLATGIVKAMDNYTYYDGGANGVASYTQQMFADPTCPSCQARGVVRMDRSWTPQQLIDNGVVAQIKPTDPGTGAPLAAGEQLRLVVEVRNDDDDEFEEASVCLMLPASDPRAATTAEFQSKPVLAALAAAAKFDEAQAGDFSFEAELSGGRLQNQVVKCLLHFA</sequence>
<evidence type="ECO:0000259" key="5">
    <source>
        <dbReference type="Pfam" id="PF00899"/>
    </source>
</evidence>
<evidence type="ECO:0000256" key="1">
    <source>
        <dbReference type="ARBA" id="ARBA00022741"/>
    </source>
</evidence>
<dbReference type="GO" id="GO:0005634">
    <property type="term" value="C:nucleus"/>
    <property type="evidence" value="ECO:0007669"/>
    <property type="project" value="TreeGrafter"/>
</dbReference>
<dbReference type="InterPro" id="IPR035985">
    <property type="entry name" value="Ubiquitin-activating_enz"/>
</dbReference>
<comment type="similarity">
    <text evidence="4">Belongs to the ubiquitin-activating E1 family. UBA3 subfamily.</text>
</comment>
<dbReference type="UniPathway" id="UPA00885"/>
<protein>
    <recommendedName>
        <fullName evidence="4">NEDD8-activating enzyme E1 catalytic subunit</fullName>
        <ecNumber evidence="4">6.2.1.64</ecNumber>
    </recommendedName>
</protein>
<dbReference type="PANTHER" id="PTHR10953">
    <property type="entry name" value="UBIQUITIN-ACTIVATING ENZYME E1"/>
    <property type="match status" value="1"/>
</dbReference>
<accession>A0A7S1M7Q6</accession>
<feature type="domain" description="THIF-type NAD/FAD binding fold" evidence="5">
    <location>
        <begin position="40"/>
        <end position="335"/>
    </location>
</feature>
<dbReference type="InterPro" id="IPR023318">
    <property type="entry name" value="Ub_act_enz_dom_a_sf"/>
</dbReference>
<dbReference type="EC" id="6.2.1.64" evidence="4"/>
<keyword evidence="1 4" id="KW-0547">Nucleotide-binding</keyword>
<dbReference type="Gene3D" id="3.40.50.720">
    <property type="entry name" value="NAD(P)-binding Rossmann-like Domain"/>
    <property type="match status" value="1"/>
</dbReference>
<reference evidence="6" key="1">
    <citation type="submission" date="2021-01" db="EMBL/GenBank/DDBJ databases">
        <authorList>
            <person name="Corre E."/>
            <person name="Pelletier E."/>
            <person name="Niang G."/>
            <person name="Scheremetjew M."/>
            <person name="Finn R."/>
            <person name="Kale V."/>
            <person name="Holt S."/>
            <person name="Cochrane G."/>
            <person name="Meng A."/>
            <person name="Brown T."/>
            <person name="Cohen L."/>
        </authorList>
    </citation>
    <scope>NUCLEOTIDE SEQUENCE</scope>
    <source>
        <strain evidence="6">CCAP 1951/1</strain>
    </source>
</reference>
<dbReference type="AlphaFoldDB" id="A0A7S1M7Q6"/>
<keyword evidence="3 4" id="KW-0067">ATP-binding</keyword>
<dbReference type="PANTHER" id="PTHR10953:SF6">
    <property type="entry name" value="NEDD8-ACTIVATING ENZYME E1 CATALYTIC SUBUNIT"/>
    <property type="match status" value="1"/>
</dbReference>
<dbReference type="EMBL" id="HBGF01028641">
    <property type="protein sequence ID" value="CAD9124222.1"/>
    <property type="molecule type" value="Transcribed_RNA"/>
</dbReference>
<evidence type="ECO:0000256" key="3">
    <source>
        <dbReference type="ARBA" id="ARBA00022840"/>
    </source>
</evidence>
<comment type="pathway">
    <text evidence="4">Protein modification; protein neddylation.</text>
</comment>
<dbReference type="SUPFAM" id="SSF69572">
    <property type="entry name" value="Activating enzymes of the ubiquitin-like proteins"/>
    <property type="match status" value="1"/>
</dbReference>
<dbReference type="Gene3D" id="1.10.10.520">
    <property type="entry name" value="Ubiquitin activating enzymes (Uba3). Chain: B, domain 2"/>
    <property type="match status" value="1"/>
</dbReference>
<keyword evidence="2 4" id="KW-0833">Ubl conjugation pathway</keyword>
<keyword evidence="4" id="KW-0436">Ligase</keyword>
<evidence type="ECO:0000256" key="2">
    <source>
        <dbReference type="ARBA" id="ARBA00022786"/>
    </source>
</evidence>
<dbReference type="InterPro" id="IPR000594">
    <property type="entry name" value="ThiF_NAD_FAD-bd"/>
</dbReference>
<dbReference type="GO" id="GO:0045116">
    <property type="term" value="P:protein neddylation"/>
    <property type="evidence" value="ECO:0007669"/>
    <property type="project" value="UniProtKB-UniRule"/>
</dbReference>
<evidence type="ECO:0000313" key="6">
    <source>
        <dbReference type="EMBL" id="CAD9124222.1"/>
    </source>
</evidence>
<organism evidence="6">
    <name type="scientific">Neobodo designis</name>
    <name type="common">Flagellated protozoan</name>
    <name type="synonym">Bodo designis</name>
    <dbReference type="NCBI Taxonomy" id="312471"/>
    <lineage>
        <taxon>Eukaryota</taxon>
        <taxon>Discoba</taxon>
        <taxon>Euglenozoa</taxon>
        <taxon>Kinetoplastea</taxon>
        <taxon>Metakinetoplastina</taxon>
        <taxon>Neobodonida</taxon>
        <taxon>Neobodo</taxon>
    </lineage>
</organism>
<gene>
    <name evidence="6" type="ORF">NDES1114_LOCUS18980</name>
</gene>
<dbReference type="InterPro" id="IPR045886">
    <property type="entry name" value="ThiF/MoeB/HesA"/>
</dbReference>
<dbReference type="GO" id="GO:0019781">
    <property type="term" value="F:NEDD8 activating enzyme activity"/>
    <property type="evidence" value="ECO:0007669"/>
    <property type="project" value="UniProtKB-UniRule"/>
</dbReference>
<dbReference type="GO" id="GO:0005737">
    <property type="term" value="C:cytoplasm"/>
    <property type="evidence" value="ECO:0007669"/>
    <property type="project" value="TreeGrafter"/>
</dbReference>
<dbReference type="Pfam" id="PF00899">
    <property type="entry name" value="ThiF"/>
    <property type="match status" value="1"/>
</dbReference>
<proteinExistence type="inferred from homology"/>
<comment type="catalytic activity">
    <reaction evidence="4">
        <text>ATP + [NEDD8 protein] + [E1 NEDD8-activating enzyme]-L-cysteine = AMP + diphosphate + [E1 NEDD8-activating enzyme]-S-[NEDD8 protein]-yl-L-cysteine.</text>
        <dbReference type="EC" id="6.2.1.64"/>
    </reaction>
</comment>
<comment type="function">
    <text evidence="4">Catalytic subunit of the dimeric E1 enzyme, which activates NEDD8.</text>
</comment>
<name>A0A7S1M7Q6_NEODS</name>